<name>A0ABT0WC37_9BACI</name>
<feature type="domain" description="Glycosyltransferase 2-like" evidence="2">
    <location>
        <begin position="55"/>
        <end position="173"/>
    </location>
</feature>
<dbReference type="Proteomes" id="UP001523262">
    <property type="component" value="Unassembled WGS sequence"/>
</dbReference>
<dbReference type="EMBL" id="JAMQCR010000001">
    <property type="protein sequence ID" value="MCM2533876.1"/>
    <property type="molecule type" value="Genomic_DNA"/>
</dbReference>
<protein>
    <submittedName>
        <fullName evidence="3">Glycosyltransferase</fullName>
        <ecNumber evidence="3">2.4.-.-</ecNumber>
    </submittedName>
</protein>
<dbReference type="Gene3D" id="3.90.550.10">
    <property type="entry name" value="Spore Coat Polysaccharide Biosynthesis Protein SpsA, Chain A"/>
    <property type="match status" value="1"/>
</dbReference>
<dbReference type="PANTHER" id="PTHR43685">
    <property type="entry name" value="GLYCOSYLTRANSFERASE"/>
    <property type="match status" value="1"/>
</dbReference>
<evidence type="ECO:0000313" key="4">
    <source>
        <dbReference type="Proteomes" id="UP001523262"/>
    </source>
</evidence>
<dbReference type="EC" id="2.4.-.-" evidence="3"/>
<evidence type="ECO:0000313" key="3">
    <source>
        <dbReference type="EMBL" id="MCM2533876.1"/>
    </source>
</evidence>
<keyword evidence="3" id="KW-0808">Transferase</keyword>
<comment type="caution">
    <text evidence="3">The sequence shown here is derived from an EMBL/GenBank/DDBJ whole genome shotgun (WGS) entry which is preliminary data.</text>
</comment>
<dbReference type="Pfam" id="PF00535">
    <property type="entry name" value="Glycos_transf_2"/>
    <property type="match status" value="1"/>
</dbReference>
<keyword evidence="4" id="KW-1185">Reference proteome</keyword>
<evidence type="ECO:0000259" key="2">
    <source>
        <dbReference type="Pfam" id="PF00535"/>
    </source>
</evidence>
<accession>A0ABT0WC37</accession>
<dbReference type="PANTHER" id="PTHR43685:SF2">
    <property type="entry name" value="GLYCOSYLTRANSFERASE 2-LIKE DOMAIN-CONTAINING PROTEIN"/>
    <property type="match status" value="1"/>
</dbReference>
<dbReference type="CDD" id="cd00761">
    <property type="entry name" value="Glyco_tranf_GTA_type"/>
    <property type="match status" value="1"/>
</dbReference>
<feature type="region of interest" description="Disordered" evidence="1">
    <location>
        <begin position="1"/>
        <end position="46"/>
    </location>
</feature>
<dbReference type="GO" id="GO:0016757">
    <property type="term" value="F:glycosyltransferase activity"/>
    <property type="evidence" value="ECO:0007669"/>
    <property type="project" value="UniProtKB-KW"/>
</dbReference>
<feature type="compositionally biased region" description="Basic and acidic residues" evidence="1">
    <location>
        <begin position="34"/>
        <end position="43"/>
    </location>
</feature>
<reference evidence="3 4" key="1">
    <citation type="submission" date="2022-06" db="EMBL/GenBank/DDBJ databases">
        <authorList>
            <person name="Jeon C.O."/>
        </authorList>
    </citation>
    <scope>NUCLEOTIDE SEQUENCE [LARGE SCALE GENOMIC DNA]</scope>
    <source>
        <strain evidence="3 4">KCTC 13943</strain>
    </source>
</reference>
<keyword evidence="3" id="KW-0328">Glycosyltransferase</keyword>
<feature type="compositionally biased region" description="Polar residues" evidence="1">
    <location>
        <begin position="16"/>
        <end position="33"/>
    </location>
</feature>
<dbReference type="InterPro" id="IPR029044">
    <property type="entry name" value="Nucleotide-diphossugar_trans"/>
</dbReference>
<organism evidence="3 4">
    <name type="scientific">Neobacillus pocheonensis</name>
    <dbReference type="NCBI Taxonomy" id="363869"/>
    <lineage>
        <taxon>Bacteria</taxon>
        <taxon>Bacillati</taxon>
        <taxon>Bacillota</taxon>
        <taxon>Bacilli</taxon>
        <taxon>Bacillales</taxon>
        <taxon>Bacillaceae</taxon>
        <taxon>Neobacillus</taxon>
    </lineage>
</organism>
<dbReference type="SUPFAM" id="SSF53448">
    <property type="entry name" value="Nucleotide-diphospho-sugar transferases"/>
    <property type="match status" value="1"/>
</dbReference>
<sequence>MNKKHDEGEEGLYGVWSTQSFNETKTSRENSNTPRREKSRYQDQKSNNNQNIEVSIIIPSYNKYPLNLFTLYSLENQTFDPSKMEVIFIDDASTDQTEKELKNYNPPYHFTYIRSEQNIGRSKVRNLGINSSKGEILIFLDAEMITLPDFVNIQYQYHQSNKNVILSGAMYSKNVISCIFPEFDSKKLKRISELTENNAIMNKRFKNYNESITTPYPLIDKTDIMNNNFDDLIVKPSSWFSTITRNFSEDLAGFQFPWMAFLTGNVSLRKELIVQAGLFDEDFVNYGYEDWELGYRLYLIGAKYIINDELITYHQEHPVGESKWKEAIENFNRFTSKHHDVDVLILGLELAYFADLLTMNKILVEYKHLVENYPDQFQNFQKKFITILETIKLLLQIDIRHFNVLGASGFGSRKIKRLQKDIEKIKDLSRYEHLTKFIDKILNT</sequence>
<dbReference type="InterPro" id="IPR050834">
    <property type="entry name" value="Glycosyltransf_2"/>
</dbReference>
<dbReference type="InterPro" id="IPR001173">
    <property type="entry name" value="Glyco_trans_2-like"/>
</dbReference>
<evidence type="ECO:0000256" key="1">
    <source>
        <dbReference type="SAM" id="MobiDB-lite"/>
    </source>
</evidence>
<gene>
    <name evidence="3" type="ORF">NDK43_17755</name>
</gene>
<proteinExistence type="predicted"/>